<comment type="caution">
    <text evidence="3">The sequence shown here is derived from an EMBL/GenBank/DDBJ whole genome shotgun (WGS) entry which is preliminary data.</text>
</comment>
<evidence type="ECO:0000313" key="3">
    <source>
        <dbReference type="EMBL" id="TDC79715.1"/>
    </source>
</evidence>
<keyword evidence="2" id="KW-0472">Membrane</keyword>
<protein>
    <submittedName>
        <fullName evidence="3">Uncharacterized protein</fullName>
    </submittedName>
</protein>
<keyword evidence="2" id="KW-0812">Transmembrane</keyword>
<sequence length="463" mass="48762">MSDNYQHYHHPPHQPPPYQHGAPPPGYGHPVPPVPGGPAPRRARPWWALVALVAVLAVGGVVVTTLGGGGDDEGPGDGEPRLTTHPTLEPLGFPDALALDYEAGPDAACAAVSETMLARNYELQSADSEDGGVDCWYNTPAASTLDDGTYRFTANVYMSVGEVAGPAYDRFTSVMRSNVGGGGTDMVWSPLYELPVGDEGWIVHNQNLAAGLERGDGTASFRQGDTTFYVLVYGWTVRHAGPSEPLTEETTFREITDIVRSLGGDTSAGAPQLSASPAQEYPGLEDFGDPMLPLEGSGQERCAALTAVVTSQLDGQVMGEVVDDGPEVTIPVAACNYEPAEAAYGQEGVAIRNIRLSVRDYTTSEVMYPAGELGSQLRSTMDNLRDSAGAGPLYTLPAGTSGYLVYEDDGGGHGFLDAGYVVGDRYVAIQISGFHNAGGFDTRALTEEELVGDLSTLLTAMNG</sequence>
<organism evidence="3 4">
    <name type="scientific">Streptomyces hainanensis</name>
    <dbReference type="NCBI Taxonomy" id="402648"/>
    <lineage>
        <taxon>Bacteria</taxon>
        <taxon>Bacillati</taxon>
        <taxon>Actinomycetota</taxon>
        <taxon>Actinomycetes</taxon>
        <taxon>Kitasatosporales</taxon>
        <taxon>Streptomycetaceae</taxon>
        <taxon>Streptomyces</taxon>
    </lineage>
</organism>
<dbReference type="RefSeq" id="WP_132815977.1">
    <property type="nucleotide sequence ID" value="NZ_SMKI01000012.1"/>
</dbReference>
<feature type="compositionally biased region" description="Pro residues" evidence="1">
    <location>
        <begin position="13"/>
        <end position="38"/>
    </location>
</feature>
<feature type="region of interest" description="Disordered" evidence="1">
    <location>
        <begin position="1"/>
        <end position="40"/>
    </location>
</feature>
<dbReference type="Proteomes" id="UP000295345">
    <property type="component" value="Unassembled WGS sequence"/>
</dbReference>
<dbReference type="OrthoDB" id="4027566at2"/>
<reference evidence="3 4" key="1">
    <citation type="submission" date="2019-03" db="EMBL/GenBank/DDBJ databases">
        <title>Draft genome sequences of novel Actinobacteria.</title>
        <authorList>
            <person name="Sahin N."/>
            <person name="Ay H."/>
            <person name="Saygin H."/>
        </authorList>
    </citation>
    <scope>NUCLEOTIDE SEQUENCE [LARGE SCALE GENOMIC DNA]</scope>
    <source>
        <strain evidence="3 4">DSM 41900</strain>
    </source>
</reference>
<dbReference type="AlphaFoldDB" id="A0A4V2Y4B3"/>
<accession>A0A4V2Y4B3</accession>
<dbReference type="EMBL" id="SMKI01000012">
    <property type="protein sequence ID" value="TDC79715.1"/>
    <property type="molecule type" value="Genomic_DNA"/>
</dbReference>
<gene>
    <name evidence="3" type="ORF">E1283_02205</name>
</gene>
<evidence type="ECO:0000256" key="1">
    <source>
        <dbReference type="SAM" id="MobiDB-lite"/>
    </source>
</evidence>
<name>A0A4V2Y4B3_9ACTN</name>
<evidence type="ECO:0000256" key="2">
    <source>
        <dbReference type="SAM" id="Phobius"/>
    </source>
</evidence>
<feature type="transmembrane region" description="Helical" evidence="2">
    <location>
        <begin position="46"/>
        <end position="67"/>
    </location>
</feature>
<evidence type="ECO:0000313" key="4">
    <source>
        <dbReference type="Proteomes" id="UP000295345"/>
    </source>
</evidence>
<keyword evidence="4" id="KW-1185">Reference proteome</keyword>
<feature type="region of interest" description="Disordered" evidence="1">
    <location>
        <begin position="67"/>
        <end position="89"/>
    </location>
</feature>
<proteinExistence type="predicted"/>
<keyword evidence="2" id="KW-1133">Transmembrane helix</keyword>